<dbReference type="AlphaFoldDB" id="A0A848LD98"/>
<feature type="chain" id="PRO_5032873176" description="Outer membrane protein beta-barrel domain-containing protein" evidence="1">
    <location>
        <begin position="26"/>
        <end position="194"/>
    </location>
</feature>
<accession>A0A848LD98</accession>
<feature type="signal peptide" evidence="1">
    <location>
        <begin position="1"/>
        <end position="25"/>
    </location>
</feature>
<keyword evidence="1" id="KW-0732">Signal</keyword>
<evidence type="ECO:0000313" key="2">
    <source>
        <dbReference type="EMBL" id="NMO14763.1"/>
    </source>
</evidence>
<proteinExistence type="predicted"/>
<dbReference type="Proteomes" id="UP000518300">
    <property type="component" value="Unassembled WGS sequence"/>
</dbReference>
<comment type="caution">
    <text evidence="2">The sequence shown here is derived from an EMBL/GenBank/DDBJ whole genome shotgun (WGS) entry which is preliminary data.</text>
</comment>
<dbReference type="RefSeq" id="WP_169344059.1">
    <property type="nucleotide sequence ID" value="NZ_JABBJJ010000025.1"/>
</dbReference>
<organism evidence="2 3">
    <name type="scientific">Pyxidicoccus fallax</name>
    <dbReference type="NCBI Taxonomy" id="394095"/>
    <lineage>
        <taxon>Bacteria</taxon>
        <taxon>Pseudomonadati</taxon>
        <taxon>Myxococcota</taxon>
        <taxon>Myxococcia</taxon>
        <taxon>Myxococcales</taxon>
        <taxon>Cystobacterineae</taxon>
        <taxon>Myxococcaceae</taxon>
        <taxon>Pyxidicoccus</taxon>
    </lineage>
</organism>
<reference evidence="2 3" key="1">
    <citation type="submission" date="2020-04" db="EMBL/GenBank/DDBJ databases">
        <title>Draft genome of Pyxidicoccus fallax type strain.</title>
        <authorList>
            <person name="Whitworth D.E."/>
        </authorList>
    </citation>
    <scope>NUCLEOTIDE SEQUENCE [LARGE SCALE GENOMIC DNA]</scope>
    <source>
        <strain evidence="2 3">DSM 14698</strain>
    </source>
</reference>
<evidence type="ECO:0000313" key="3">
    <source>
        <dbReference type="Proteomes" id="UP000518300"/>
    </source>
</evidence>
<keyword evidence="3" id="KW-1185">Reference proteome</keyword>
<sequence length="194" mass="20614">MTMLGRGIRWVGAALALGVASVASAQESPVEKVEESTAAGSFGETGQLVISQELQFNLTYNTAGTDNFTIVLAPGADYFLRENLSVGAGVSFGQIFQEGEDATSVGLNVRLGYNLPYDKNLSLWPKLTVGFLYNKETTFLFGPDGTFFQLGAFAPIVLHPASHFFVGLGPNLDILLGDSEGLSFGVRSVVGGYF</sequence>
<evidence type="ECO:0000256" key="1">
    <source>
        <dbReference type="SAM" id="SignalP"/>
    </source>
</evidence>
<gene>
    <name evidence="2" type="ORF">HG543_07805</name>
</gene>
<protein>
    <recommendedName>
        <fullName evidence="4">Outer membrane protein beta-barrel domain-containing protein</fullName>
    </recommendedName>
</protein>
<dbReference type="EMBL" id="JABBJJ010000025">
    <property type="protein sequence ID" value="NMO14763.1"/>
    <property type="molecule type" value="Genomic_DNA"/>
</dbReference>
<evidence type="ECO:0008006" key="4">
    <source>
        <dbReference type="Google" id="ProtNLM"/>
    </source>
</evidence>
<name>A0A848LD98_9BACT</name>